<proteinExistence type="predicted"/>
<dbReference type="EMBL" id="JXTC01000240">
    <property type="protein sequence ID" value="PON78700.1"/>
    <property type="molecule type" value="Genomic_DNA"/>
</dbReference>
<dbReference type="PANTHER" id="PTHR47723">
    <property type="entry name" value="OS05G0353850 PROTEIN"/>
    <property type="match status" value="1"/>
</dbReference>
<accession>A0A2P5DZK2</accession>
<dbReference type="PANTHER" id="PTHR47723:SF19">
    <property type="entry name" value="POLYNUCLEOTIDYL TRANSFERASE, RIBONUCLEASE H-LIKE SUPERFAMILY PROTEIN"/>
    <property type="match status" value="1"/>
</dbReference>
<dbReference type="Proteomes" id="UP000237000">
    <property type="component" value="Unassembled WGS sequence"/>
</dbReference>
<evidence type="ECO:0000313" key="3">
    <source>
        <dbReference type="Proteomes" id="UP000237000"/>
    </source>
</evidence>
<reference evidence="3" key="1">
    <citation type="submission" date="2016-06" db="EMBL/GenBank/DDBJ databases">
        <title>Parallel loss of symbiosis genes in relatives of nitrogen-fixing non-legume Parasponia.</title>
        <authorList>
            <person name="Van Velzen R."/>
            <person name="Holmer R."/>
            <person name="Bu F."/>
            <person name="Rutten L."/>
            <person name="Van Zeijl A."/>
            <person name="Liu W."/>
            <person name="Santuari L."/>
            <person name="Cao Q."/>
            <person name="Sharma T."/>
            <person name="Shen D."/>
            <person name="Roswanjaya Y."/>
            <person name="Wardhani T."/>
            <person name="Kalhor M.S."/>
            <person name="Jansen J."/>
            <person name="Van den Hoogen J."/>
            <person name="Gungor B."/>
            <person name="Hartog M."/>
            <person name="Hontelez J."/>
            <person name="Verver J."/>
            <person name="Yang W.-C."/>
            <person name="Schijlen E."/>
            <person name="Repin R."/>
            <person name="Schilthuizen M."/>
            <person name="Schranz E."/>
            <person name="Heidstra R."/>
            <person name="Miyata K."/>
            <person name="Fedorova E."/>
            <person name="Kohlen W."/>
            <person name="Bisseling T."/>
            <person name="Smit S."/>
            <person name="Geurts R."/>
        </authorList>
    </citation>
    <scope>NUCLEOTIDE SEQUENCE [LARGE SCALE GENOMIC DNA]</scope>
    <source>
        <strain evidence="3">cv. RG33-2</strain>
    </source>
</reference>
<organism evidence="2 3">
    <name type="scientific">Trema orientale</name>
    <name type="common">Charcoal tree</name>
    <name type="synonym">Celtis orientalis</name>
    <dbReference type="NCBI Taxonomy" id="63057"/>
    <lineage>
        <taxon>Eukaryota</taxon>
        <taxon>Viridiplantae</taxon>
        <taxon>Streptophyta</taxon>
        <taxon>Embryophyta</taxon>
        <taxon>Tracheophyta</taxon>
        <taxon>Spermatophyta</taxon>
        <taxon>Magnoliopsida</taxon>
        <taxon>eudicotyledons</taxon>
        <taxon>Gunneridae</taxon>
        <taxon>Pentapetalae</taxon>
        <taxon>rosids</taxon>
        <taxon>fabids</taxon>
        <taxon>Rosales</taxon>
        <taxon>Cannabaceae</taxon>
        <taxon>Trema</taxon>
    </lineage>
</organism>
<dbReference type="AlphaFoldDB" id="A0A2P5DZK2"/>
<dbReference type="Gene3D" id="3.30.420.10">
    <property type="entry name" value="Ribonuclease H-like superfamily/Ribonuclease H"/>
    <property type="match status" value="1"/>
</dbReference>
<comment type="caution">
    <text evidence="2">The sequence shown here is derived from an EMBL/GenBank/DDBJ whole genome shotgun (WGS) entry which is preliminary data.</text>
</comment>
<dbReference type="InParanoid" id="A0A2P5DZK2"/>
<evidence type="ECO:0000259" key="1">
    <source>
        <dbReference type="Pfam" id="PF13456"/>
    </source>
</evidence>
<dbReference type="InterPro" id="IPR036397">
    <property type="entry name" value="RNaseH_sf"/>
</dbReference>
<feature type="non-terminal residue" evidence="2">
    <location>
        <position position="1"/>
    </location>
</feature>
<dbReference type="InterPro" id="IPR002156">
    <property type="entry name" value="RNaseH_domain"/>
</dbReference>
<name>A0A2P5DZK2_TREOI</name>
<evidence type="ECO:0000313" key="2">
    <source>
        <dbReference type="EMBL" id="PON78700.1"/>
    </source>
</evidence>
<sequence length="71" mass="7758">IQLASSLGATHVILEGDSKTVIDSLNLGEDNCPWEFSNVIVDCRCNLALFEAWSTSHIKRLSNCSAHNIAK</sequence>
<keyword evidence="3" id="KW-1185">Reference proteome</keyword>
<feature type="domain" description="RNase H type-1" evidence="1">
    <location>
        <begin position="1"/>
        <end position="71"/>
    </location>
</feature>
<dbReference type="OrthoDB" id="1166192at2759"/>
<protein>
    <recommendedName>
        <fullName evidence="1">RNase H type-1 domain-containing protein</fullName>
    </recommendedName>
</protein>
<dbReference type="InterPro" id="IPR053151">
    <property type="entry name" value="RNase_H-like"/>
</dbReference>
<dbReference type="Pfam" id="PF13456">
    <property type="entry name" value="RVT_3"/>
    <property type="match status" value="1"/>
</dbReference>
<gene>
    <name evidence="2" type="ORF">TorRG33x02_237440</name>
</gene>
<dbReference type="GO" id="GO:0004523">
    <property type="term" value="F:RNA-DNA hybrid ribonuclease activity"/>
    <property type="evidence" value="ECO:0007669"/>
    <property type="project" value="InterPro"/>
</dbReference>
<dbReference type="GO" id="GO:0003676">
    <property type="term" value="F:nucleic acid binding"/>
    <property type="evidence" value="ECO:0007669"/>
    <property type="project" value="InterPro"/>
</dbReference>